<dbReference type="InterPro" id="IPR001627">
    <property type="entry name" value="Semap_dom"/>
</dbReference>
<feature type="domain" description="Ig-like" evidence="12">
    <location>
        <begin position="524"/>
        <end position="609"/>
    </location>
</feature>
<evidence type="ECO:0000256" key="10">
    <source>
        <dbReference type="PROSITE-ProRule" id="PRU00352"/>
    </source>
</evidence>
<dbReference type="GO" id="GO:0030335">
    <property type="term" value="P:positive regulation of cell migration"/>
    <property type="evidence" value="ECO:0007669"/>
    <property type="project" value="TreeGrafter"/>
</dbReference>
<dbReference type="FunFam" id="2.130.10.10:FF:000052">
    <property type="entry name" value="semaphorin-3F isoform X2"/>
    <property type="match status" value="1"/>
</dbReference>
<evidence type="ECO:0000256" key="7">
    <source>
        <dbReference type="ARBA" id="ARBA00023157"/>
    </source>
</evidence>
<evidence type="ECO:0000256" key="9">
    <source>
        <dbReference type="ARBA" id="ARBA00023319"/>
    </source>
</evidence>
<reference evidence="14" key="2">
    <citation type="submission" date="2025-09" db="UniProtKB">
        <authorList>
            <consortium name="Ensembl"/>
        </authorList>
    </citation>
    <scope>IDENTIFICATION</scope>
</reference>
<dbReference type="Pfam" id="PF01437">
    <property type="entry name" value="PSI"/>
    <property type="match status" value="1"/>
</dbReference>
<dbReference type="InterPro" id="IPR036179">
    <property type="entry name" value="Ig-like_dom_sf"/>
</dbReference>
<comment type="similarity">
    <text evidence="3">Belongs to the semaphorin family.</text>
</comment>
<dbReference type="PANTHER" id="PTHR11036">
    <property type="entry name" value="SEMAPHORIN"/>
    <property type="match status" value="1"/>
</dbReference>
<gene>
    <name evidence="14" type="primary">sema3fa</name>
</gene>
<evidence type="ECO:0000256" key="4">
    <source>
        <dbReference type="ARBA" id="ARBA00022525"/>
    </source>
</evidence>
<dbReference type="InterPro" id="IPR007110">
    <property type="entry name" value="Ig-like_dom"/>
</dbReference>
<organism evidence="14 15">
    <name type="scientific">Oncorhynchus tshawytscha</name>
    <name type="common">Chinook salmon</name>
    <name type="synonym">Salmo tshawytscha</name>
    <dbReference type="NCBI Taxonomy" id="74940"/>
    <lineage>
        <taxon>Eukaryota</taxon>
        <taxon>Metazoa</taxon>
        <taxon>Chordata</taxon>
        <taxon>Craniata</taxon>
        <taxon>Vertebrata</taxon>
        <taxon>Euteleostomi</taxon>
        <taxon>Actinopterygii</taxon>
        <taxon>Neopterygii</taxon>
        <taxon>Teleostei</taxon>
        <taxon>Protacanthopterygii</taxon>
        <taxon>Salmoniformes</taxon>
        <taxon>Salmonidae</taxon>
        <taxon>Salmoninae</taxon>
        <taxon>Oncorhynchus</taxon>
    </lineage>
</organism>
<dbReference type="InterPro" id="IPR013151">
    <property type="entry name" value="Immunoglobulin_dom"/>
</dbReference>
<evidence type="ECO:0000259" key="13">
    <source>
        <dbReference type="PROSITE" id="PS51004"/>
    </source>
</evidence>
<dbReference type="GO" id="GO:0045499">
    <property type="term" value="F:chemorepellent activity"/>
    <property type="evidence" value="ECO:0007669"/>
    <property type="project" value="TreeGrafter"/>
</dbReference>
<evidence type="ECO:0000313" key="15">
    <source>
        <dbReference type="Proteomes" id="UP000694402"/>
    </source>
</evidence>
<dbReference type="InterPro" id="IPR003598">
    <property type="entry name" value="Ig_sub2"/>
</dbReference>
<keyword evidence="6" id="KW-0472">Membrane</keyword>
<dbReference type="InterPro" id="IPR016201">
    <property type="entry name" value="PSI"/>
</dbReference>
<dbReference type="PROSITE" id="PS50835">
    <property type="entry name" value="IG_LIKE"/>
    <property type="match status" value="1"/>
</dbReference>
<evidence type="ECO:0000256" key="2">
    <source>
        <dbReference type="ARBA" id="ARBA00004613"/>
    </source>
</evidence>
<evidence type="ECO:0000256" key="5">
    <source>
        <dbReference type="ARBA" id="ARBA00022729"/>
    </source>
</evidence>
<dbReference type="GO" id="GO:0005886">
    <property type="term" value="C:plasma membrane"/>
    <property type="evidence" value="ECO:0007669"/>
    <property type="project" value="TreeGrafter"/>
</dbReference>
<dbReference type="AlphaFoldDB" id="A0A8C8I7P6"/>
<feature type="region of interest" description="Disordered" evidence="11">
    <location>
        <begin position="676"/>
        <end position="712"/>
    </location>
</feature>
<dbReference type="PROSITE" id="PS51004">
    <property type="entry name" value="SEMA"/>
    <property type="match status" value="1"/>
</dbReference>
<keyword evidence="4" id="KW-0964">Secreted</keyword>
<dbReference type="InterPro" id="IPR003599">
    <property type="entry name" value="Ig_sub"/>
</dbReference>
<keyword evidence="8" id="KW-0325">Glycoprotein</keyword>
<feature type="compositionally biased region" description="Basic and acidic residues" evidence="11">
    <location>
        <begin position="693"/>
        <end position="712"/>
    </location>
</feature>
<dbReference type="GO" id="GO:0030215">
    <property type="term" value="F:semaphorin receptor binding"/>
    <property type="evidence" value="ECO:0007669"/>
    <property type="project" value="InterPro"/>
</dbReference>
<dbReference type="InterPro" id="IPR036352">
    <property type="entry name" value="Semap_dom_sf"/>
</dbReference>
<evidence type="ECO:0008006" key="16">
    <source>
        <dbReference type="Google" id="ProtNLM"/>
    </source>
</evidence>
<dbReference type="PANTHER" id="PTHR11036:SF27">
    <property type="entry name" value="SEMAPHORIN-3F"/>
    <property type="match status" value="1"/>
</dbReference>
<evidence type="ECO:0000256" key="3">
    <source>
        <dbReference type="ARBA" id="ARBA00009492"/>
    </source>
</evidence>
<dbReference type="Proteomes" id="UP000694402">
    <property type="component" value="Unassembled WGS sequence"/>
</dbReference>
<dbReference type="SMART" id="SM00408">
    <property type="entry name" value="IGc2"/>
    <property type="match status" value="1"/>
</dbReference>
<dbReference type="SUPFAM" id="SSF101912">
    <property type="entry name" value="Sema domain"/>
    <property type="match status" value="1"/>
</dbReference>
<dbReference type="GO" id="GO:0001755">
    <property type="term" value="P:neural crest cell migration"/>
    <property type="evidence" value="ECO:0007669"/>
    <property type="project" value="TreeGrafter"/>
</dbReference>
<dbReference type="SMART" id="SM00409">
    <property type="entry name" value="IG"/>
    <property type="match status" value="1"/>
</dbReference>
<evidence type="ECO:0000256" key="8">
    <source>
        <dbReference type="ARBA" id="ARBA00023180"/>
    </source>
</evidence>
<sequence length="712" mass="81054">MERLFVCHVWDLRSTGTAHHFSFLLNSTDYRILRMDEDHDRMYVGSKDYILSLDLHDINKEPLIIHWPVAPQRKTECVLSGKDTNGECGNFIRLIEPWNRTHLYVCGTGAYNPVCTYVDRGRRSQEYIFRLEPGKVDSGKGKCPYDPKLNSVSALINGELYAGVYIDFMGTDASIFRTLGKQTAMRTDQYNSKWLNDPTFIKAHLIPDSAEKNDDKLYFFFREKASEMGQSPMAQSRIGRICLNDDGGHCCLVNKWSTFLKARLICSVPGAEFLQQWYNPIVKSVFKGSAVCVYSMADIRQVFNGPYAHKEGPNYQWVAYTGKIPYPRPGTCPGGTFTPNMKSTKDYPDEVINFMRNHPTMYHAVYPIHKRPLVVRNNVDYEFTTITVDQVAAADGSYEVLFLGTDRGTVQKVIVLPRDDLQTEELVLEEVEVFRQQLYVGSVLGVTHLALHRCDVYGEACADCCLARDPYCAWDGKSCTRYSASQKRRSRRQDVKYGNPIRQCRGYNSNANKNTLEMVQYGVEGSTTFLECQARSPHVSLKWHLQRENSDRKKEIRSEGRTVKTEQGLLLRSLQSSDSGVYQCTSTEKNFKHTLVKLQLVVLSSRTVNSVLVETGNPALPPLQSSAWTPSAGQYKDLLTILSQPEMGLINQYCQDYWQLGEGSPGDPILAISKARGLKELKEQKKPRNRRHHNDEDKHEDDKDEHTNLAET</sequence>
<keyword evidence="7" id="KW-1015">Disulfide bond</keyword>
<dbReference type="Gene3D" id="2.60.40.10">
    <property type="entry name" value="Immunoglobulins"/>
    <property type="match status" value="1"/>
</dbReference>
<evidence type="ECO:0000256" key="1">
    <source>
        <dbReference type="ARBA" id="ARBA00004370"/>
    </source>
</evidence>
<dbReference type="InterPro" id="IPR002165">
    <property type="entry name" value="Plexin_repeat"/>
</dbReference>
<dbReference type="Gene3D" id="3.30.1680.10">
    <property type="entry name" value="ligand-binding face of the semaphorins, domain 2"/>
    <property type="match status" value="1"/>
</dbReference>
<dbReference type="SMART" id="SM00630">
    <property type="entry name" value="Sema"/>
    <property type="match status" value="1"/>
</dbReference>
<dbReference type="FunFam" id="2.60.40.10:FF:000030">
    <property type="entry name" value="Semaphorin 3F like"/>
    <property type="match status" value="1"/>
</dbReference>
<dbReference type="GO" id="GO:0005615">
    <property type="term" value="C:extracellular space"/>
    <property type="evidence" value="ECO:0007669"/>
    <property type="project" value="TreeGrafter"/>
</dbReference>
<dbReference type="SUPFAM" id="SSF48726">
    <property type="entry name" value="Immunoglobulin"/>
    <property type="match status" value="1"/>
</dbReference>
<dbReference type="InterPro" id="IPR013783">
    <property type="entry name" value="Ig-like_fold"/>
</dbReference>
<dbReference type="Gene3D" id="2.130.10.10">
    <property type="entry name" value="YVTN repeat-like/Quinoprotein amine dehydrogenase"/>
    <property type="match status" value="1"/>
</dbReference>
<dbReference type="GO" id="GO:0007411">
    <property type="term" value="P:axon guidance"/>
    <property type="evidence" value="ECO:0007669"/>
    <property type="project" value="UniProtKB-ARBA"/>
</dbReference>
<feature type="domain" description="Sema" evidence="13">
    <location>
        <begin position="1"/>
        <end position="471"/>
    </location>
</feature>
<dbReference type="SMART" id="SM00423">
    <property type="entry name" value="PSI"/>
    <property type="match status" value="1"/>
</dbReference>
<evidence type="ECO:0000259" key="12">
    <source>
        <dbReference type="PROSITE" id="PS50835"/>
    </source>
</evidence>
<evidence type="ECO:0000256" key="6">
    <source>
        <dbReference type="ARBA" id="ARBA00023136"/>
    </source>
</evidence>
<dbReference type="Ensembl" id="ENSOTST00005078473.2">
    <property type="protein sequence ID" value="ENSOTSP00005072385.1"/>
    <property type="gene ID" value="ENSOTSG00005033425.2"/>
</dbReference>
<dbReference type="Pfam" id="PF01403">
    <property type="entry name" value="Sema"/>
    <property type="match status" value="1"/>
</dbReference>
<reference evidence="14" key="1">
    <citation type="submission" date="2025-08" db="UniProtKB">
        <authorList>
            <consortium name="Ensembl"/>
        </authorList>
    </citation>
    <scope>IDENTIFICATION</scope>
</reference>
<dbReference type="SUPFAM" id="SSF103575">
    <property type="entry name" value="Plexin repeat"/>
    <property type="match status" value="1"/>
</dbReference>
<name>A0A8C8I7P6_ONCTS</name>
<dbReference type="GO" id="GO:0071526">
    <property type="term" value="P:semaphorin-plexin signaling pathway"/>
    <property type="evidence" value="ECO:0007669"/>
    <property type="project" value="TreeGrafter"/>
</dbReference>
<feature type="compositionally biased region" description="Basic and acidic residues" evidence="11">
    <location>
        <begin position="677"/>
        <end position="686"/>
    </location>
</feature>
<accession>A0A8C8I7P6</accession>
<dbReference type="CDD" id="cd05871">
    <property type="entry name" value="Ig_Sema3"/>
    <property type="match status" value="1"/>
</dbReference>
<dbReference type="FunFam" id="3.30.1680.10:FF:000001">
    <property type="entry name" value="Semaphorin 3F like"/>
    <property type="match status" value="1"/>
</dbReference>
<dbReference type="InterPro" id="IPR027231">
    <property type="entry name" value="Semaphorin"/>
</dbReference>
<protein>
    <recommendedName>
        <fullName evidence="16">Semaphorin-3C</fullName>
    </recommendedName>
</protein>
<evidence type="ECO:0000256" key="11">
    <source>
        <dbReference type="SAM" id="MobiDB-lite"/>
    </source>
</evidence>
<dbReference type="GeneTree" id="ENSGT00940000156703"/>
<keyword evidence="9" id="KW-0393">Immunoglobulin domain</keyword>
<keyword evidence="15" id="KW-1185">Reference proteome</keyword>
<comment type="caution">
    <text evidence="10">Lacks conserved residue(s) required for the propagation of feature annotation.</text>
</comment>
<dbReference type="InterPro" id="IPR015943">
    <property type="entry name" value="WD40/YVTN_repeat-like_dom_sf"/>
</dbReference>
<evidence type="ECO:0000313" key="14">
    <source>
        <dbReference type="Ensembl" id="ENSOTSP00005072385.1"/>
    </source>
</evidence>
<keyword evidence="5" id="KW-0732">Signal</keyword>
<dbReference type="Pfam" id="PF00047">
    <property type="entry name" value="ig"/>
    <property type="match status" value="1"/>
</dbReference>
<comment type="subcellular location">
    <subcellularLocation>
        <location evidence="1">Membrane</location>
    </subcellularLocation>
    <subcellularLocation>
        <location evidence="2">Secreted</location>
    </subcellularLocation>
</comment>
<proteinExistence type="inferred from homology"/>